<feature type="transmembrane region" description="Helical" evidence="6">
    <location>
        <begin position="317"/>
        <end position="337"/>
    </location>
</feature>
<comment type="subcellular location">
    <subcellularLocation>
        <location evidence="1">Cell membrane</location>
        <topology evidence="1">Multi-pass membrane protein</topology>
    </subcellularLocation>
</comment>
<sequence length="510" mass="53562">MKKQGFVAGAMLLMISNAVSKILGAVFKIPLTYIIGEEGMAVYNSAFGIYIMFLSFIISGLPFAVSKLVSEYSASGDIKKLSYTVRLSNAILLFAGFFGSLCLYFFADFFALAVREEKAVFAIKMIAPSVFFVALGTTARSYFQGISNMLPTAVSQITEAVIKLGAGYILAVKLSPLGIPAAAGGAVLGVAIGEAAATAVFLGAFIFSRHGFLPCHAEDKKSVRAALFNIAVPLLFSAVVSSLLSVADTGIMRAGLIGYGCAPNEARRVYGAYTGYAMTVLHLPVGILATLGVSILPVIAGSLSVNDMRRARNAARGAVMLSVVMSVPCSVIVFFMSDELLSILFGNSASSVMLAASAPCIIMLSVINIITAMLRSAGKIITVFAYTSVLALLKILMCAVLMPAFGIYGAIASSNICCFLELIVSVYIIKKKLGLKFGISETIIKPALGAAAMILCISLVKEPLLSFIKKDVFAAAVICVFSLSVYAGTLALSGSAALSRLFLFGRSKNS</sequence>
<accession>A0A9D1H3E8</accession>
<dbReference type="EMBL" id="DVLU01000055">
    <property type="protein sequence ID" value="HIT85406.1"/>
    <property type="molecule type" value="Genomic_DNA"/>
</dbReference>
<dbReference type="PIRSF" id="PIRSF038958">
    <property type="entry name" value="PG_synth_SpoVB"/>
    <property type="match status" value="1"/>
</dbReference>
<organism evidence="7 8">
    <name type="scientific">Candidatus Ornithomonoglobus intestinigallinarum</name>
    <dbReference type="NCBI Taxonomy" id="2840894"/>
    <lineage>
        <taxon>Bacteria</taxon>
        <taxon>Bacillati</taxon>
        <taxon>Bacillota</taxon>
        <taxon>Clostridia</taxon>
        <taxon>Candidatus Ornithomonoglobus</taxon>
    </lineage>
</organism>
<evidence type="ECO:0000256" key="5">
    <source>
        <dbReference type="ARBA" id="ARBA00023136"/>
    </source>
</evidence>
<evidence type="ECO:0000256" key="2">
    <source>
        <dbReference type="ARBA" id="ARBA00022475"/>
    </source>
</evidence>
<evidence type="ECO:0000313" key="8">
    <source>
        <dbReference type="Proteomes" id="UP000824165"/>
    </source>
</evidence>
<feature type="transmembrane region" description="Helical" evidence="6">
    <location>
        <begin position="185"/>
        <end position="207"/>
    </location>
</feature>
<dbReference type="PANTHER" id="PTHR30250">
    <property type="entry name" value="PST FAMILY PREDICTED COLANIC ACID TRANSPORTER"/>
    <property type="match status" value="1"/>
</dbReference>
<dbReference type="Proteomes" id="UP000824165">
    <property type="component" value="Unassembled WGS sequence"/>
</dbReference>
<evidence type="ECO:0000256" key="1">
    <source>
        <dbReference type="ARBA" id="ARBA00004651"/>
    </source>
</evidence>
<feature type="transmembrane region" description="Helical" evidence="6">
    <location>
        <begin position="408"/>
        <end position="430"/>
    </location>
</feature>
<dbReference type="InterPro" id="IPR002797">
    <property type="entry name" value="Polysacc_synth"/>
</dbReference>
<dbReference type="AlphaFoldDB" id="A0A9D1H3E8"/>
<feature type="transmembrane region" description="Helical" evidence="6">
    <location>
        <begin position="227"/>
        <end position="247"/>
    </location>
</feature>
<reference evidence="7" key="1">
    <citation type="submission" date="2020-10" db="EMBL/GenBank/DDBJ databases">
        <authorList>
            <person name="Gilroy R."/>
        </authorList>
    </citation>
    <scope>NUCLEOTIDE SEQUENCE</scope>
    <source>
        <strain evidence="7">CHK181-108</strain>
    </source>
</reference>
<comment type="caution">
    <text evidence="7">The sequence shown here is derived from an EMBL/GenBank/DDBJ whole genome shotgun (WGS) entry which is preliminary data.</text>
</comment>
<feature type="transmembrane region" description="Helical" evidence="6">
    <location>
        <begin position="48"/>
        <end position="69"/>
    </location>
</feature>
<keyword evidence="3 6" id="KW-0812">Transmembrane</keyword>
<reference evidence="7" key="2">
    <citation type="journal article" date="2021" name="PeerJ">
        <title>Extensive microbial diversity within the chicken gut microbiome revealed by metagenomics and culture.</title>
        <authorList>
            <person name="Gilroy R."/>
            <person name="Ravi A."/>
            <person name="Getino M."/>
            <person name="Pursley I."/>
            <person name="Horton D.L."/>
            <person name="Alikhan N.F."/>
            <person name="Baker D."/>
            <person name="Gharbi K."/>
            <person name="Hall N."/>
            <person name="Watson M."/>
            <person name="Adriaenssens E.M."/>
            <person name="Foster-Nyarko E."/>
            <person name="Jarju S."/>
            <person name="Secka A."/>
            <person name="Antonio M."/>
            <person name="Oren A."/>
            <person name="Chaudhuri R.R."/>
            <person name="La Ragione R."/>
            <person name="Hildebrand F."/>
            <person name="Pallen M.J."/>
        </authorList>
    </citation>
    <scope>NUCLEOTIDE SEQUENCE</scope>
    <source>
        <strain evidence="7">CHK181-108</strain>
    </source>
</reference>
<feature type="transmembrane region" description="Helical" evidence="6">
    <location>
        <begin position="383"/>
        <end position="402"/>
    </location>
</feature>
<feature type="transmembrane region" description="Helical" evidence="6">
    <location>
        <begin position="90"/>
        <end position="113"/>
    </location>
</feature>
<feature type="transmembrane region" description="Helical" evidence="6">
    <location>
        <begin position="349"/>
        <end position="371"/>
    </location>
</feature>
<proteinExistence type="predicted"/>
<dbReference type="PANTHER" id="PTHR30250:SF21">
    <property type="entry name" value="LIPID II FLIPPASE MURJ"/>
    <property type="match status" value="1"/>
</dbReference>
<evidence type="ECO:0000256" key="3">
    <source>
        <dbReference type="ARBA" id="ARBA00022692"/>
    </source>
</evidence>
<feature type="transmembrane region" description="Helical" evidence="6">
    <location>
        <begin position="442"/>
        <end position="460"/>
    </location>
</feature>
<feature type="transmembrane region" description="Helical" evidence="6">
    <location>
        <begin position="119"/>
        <end position="139"/>
    </location>
</feature>
<gene>
    <name evidence="7" type="ORF">IAA60_05815</name>
</gene>
<evidence type="ECO:0000256" key="4">
    <source>
        <dbReference type="ARBA" id="ARBA00022989"/>
    </source>
</evidence>
<evidence type="ECO:0000256" key="6">
    <source>
        <dbReference type="SAM" id="Phobius"/>
    </source>
</evidence>
<dbReference type="InterPro" id="IPR050833">
    <property type="entry name" value="Poly_Biosynth_Transport"/>
</dbReference>
<feature type="transmembrane region" description="Helical" evidence="6">
    <location>
        <begin position="472"/>
        <end position="498"/>
    </location>
</feature>
<keyword evidence="2" id="KW-1003">Cell membrane</keyword>
<protein>
    <submittedName>
        <fullName evidence="7">Oligosaccharide flippase family protein</fullName>
    </submittedName>
</protein>
<evidence type="ECO:0000313" key="7">
    <source>
        <dbReference type="EMBL" id="HIT85406.1"/>
    </source>
</evidence>
<dbReference type="GO" id="GO:0005886">
    <property type="term" value="C:plasma membrane"/>
    <property type="evidence" value="ECO:0007669"/>
    <property type="project" value="UniProtKB-SubCell"/>
</dbReference>
<feature type="transmembrane region" description="Helical" evidence="6">
    <location>
        <begin position="283"/>
        <end position="305"/>
    </location>
</feature>
<name>A0A9D1H3E8_9FIRM</name>
<keyword evidence="4 6" id="KW-1133">Transmembrane helix</keyword>
<dbReference type="InterPro" id="IPR024923">
    <property type="entry name" value="PG_synth_SpoVB"/>
</dbReference>
<dbReference type="Pfam" id="PF01943">
    <property type="entry name" value="Polysacc_synt"/>
    <property type="match status" value="1"/>
</dbReference>
<keyword evidence="5 6" id="KW-0472">Membrane</keyword>
<feature type="transmembrane region" description="Helical" evidence="6">
    <location>
        <begin position="160"/>
        <end position="179"/>
    </location>
</feature>